<evidence type="ECO:0000313" key="2">
    <source>
        <dbReference type="EMBL" id="MQL81461.1"/>
    </source>
</evidence>
<keyword evidence="3" id="KW-1185">Reference proteome</keyword>
<dbReference type="Proteomes" id="UP000652761">
    <property type="component" value="Unassembled WGS sequence"/>
</dbReference>
<comment type="caution">
    <text evidence="2">The sequence shown here is derived from an EMBL/GenBank/DDBJ whole genome shotgun (WGS) entry which is preliminary data.</text>
</comment>
<sequence>MIERESEVMVSKVLGYSQLADHVGIHGQRRLTEALNNDLLVWQKEYSTESSSKPTKSEYRETSNN</sequence>
<proteinExistence type="predicted"/>
<feature type="compositionally biased region" description="Basic and acidic residues" evidence="1">
    <location>
        <begin position="55"/>
        <end position="65"/>
    </location>
</feature>
<organism evidence="2 3">
    <name type="scientific">Colocasia esculenta</name>
    <name type="common">Wild taro</name>
    <name type="synonym">Arum esculentum</name>
    <dbReference type="NCBI Taxonomy" id="4460"/>
    <lineage>
        <taxon>Eukaryota</taxon>
        <taxon>Viridiplantae</taxon>
        <taxon>Streptophyta</taxon>
        <taxon>Embryophyta</taxon>
        <taxon>Tracheophyta</taxon>
        <taxon>Spermatophyta</taxon>
        <taxon>Magnoliopsida</taxon>
        <taxon>Liliopsida</taxon>
        <taxon>Araceae</taxon>
        <taxon>Aroideae</taxon>
        <taxon>Colocasieae</taxon>
        <taxon>Colocasia</taxon>
    </lineage>
</organism>
<gene>
    <name evidence="2" type="ORF">Taro_013914</name>
</gene>
<dbReference type="AlphaFoldDB" id="A0A843UDG4"/>
<dbReference type="EMBL" id="NMUH01000568">
    <property type="protein sequence ID" value="MQL81461.1"/>
    <property type="molecule type" value="Genomic_DNA"/>
</dbReference>
<evidence type="ECO:0000313" key="3">
    <source>
        <dbReference type="Proteomes" id="UP000652761"/>
    </source>
</evidence>
<accession>A0A843UDG4</accession>
<evidence type="ECO:0000256" key="1">
    <source>
        <dbReference type="SAM" id="MobiDB-lite"/>
    </source>
</evidence>
<feature type="region of interest" description="Disordered" evidence="1">
    <location>
        <begin position="46"/>
        <end position="65"/>
    </location>
</feature>
<name>A0A843UDG4_COLES</name>
<protein>
    <submittedName>
        <fullName evidence="2">Uncharacterized protein</fullName>
    </submittedName>
</protein>
<reference evidence="2" key="1">
    <citation type="submission" date="2017-07" db="EMBL/GenBank/DDBJ databases">
        <title>Taro Niue Genome Assembly and Annotation.</title>
        <authorList>
            <person name="Atibalentja N."/>
            <person name="Keating K."/>
            <person name="Fields C.J."/>
        </authorList>
    </citation>
    <scope>NUCLEOTIDE SEQUENCE</scope>
    <source>
        <strain evidence="2">Niue_2</strain>
        <tissue evidence="2">Leaf</tissue>
    </source>
</reference>